<proteinExistence type="predicted"/>
<dbReference type="KEGG" id="aman:B6F84_05845"/>
<organism evidence="7 8">
    <name type="scientific">Acidianus manzaensis</name>
    <dbReference type="NCBI Taxonomy" id="282676"/>
    <lineage>
        <taxon>Archaea</taxon>
        <taxon>Thermoproteota</taxon>
        <taxon>Thermoprotei</taxon>
        <taxon>Sulfolobales</taxon>
        <taxon>Sulfolobaceae</taxon>
        <taxon>Acidianus</taxon>
    </lineage>
</organism>
<dbReference type="InterPro" id="IPR005828">
    <property type="entry name" value="MFS_sugar_transport-like"/>
</dbReference>
<keyword evidence="3 5" id="KW-1133">Transmembrane helix</keyword>
<name>A0A1W6JZA5_9CREN</name>
<evidence type="ECO:0000256" key="2">
    <source>
        <dbReference type="ARBA" id="ARBA00022692"/>
    </source>
</evidence>
<dbReference type="Gene3D" id="1.20.1250.20">
    <property type="entry name" value="MFS general substrate transporter like domains"/>
    <property type="match status" value="2"/>
</dbReference>
<dbReference type="STRING" id="282676.B6F84_05845"/>
<dbReference type="PANTHER" id="PTHR23508">
    <property type="entry name" value="CARBOXYLIC ACID TRANSPORTER PROTEIN HOMOLOG"/>
    <property type="match status" value="1"/>
</dbReference>
<keyword evidence="2 5" id="KW-0812">Transmembrane</keyword>
<feature type="domain" description="Major facilitator superfamily (MFS) profile" evidence="6">
    <location>
        <begin position="1"/>
        <end position="373"/>
    </location>
</feature>
<protein>
    <submittedName>
        <fullName evidence="7">MFS transporter</fullName>
    </submittedName>
</protein>
<dbReference type="Proteomes" id="UP000193404">
    <property type="component" value="Chromosome"/>
</dbReference>
<comment type="subcellular location">
    <subcellularLocation>
        <location evidence="1">Membrane</location>
        <topology evidence="1">Multi-pass membrane protein</topology>
    </subcellularLocation>
</comment>
<gene>
    <name evidence="7" type="ORF">B6F84_05845</name>
</gene>
<sequence length="389" mass="42316">MLSKTQLVLIAVGTSLSFWDIFNVPYIVDDASKIIGLYSSLILSAEMFGYFIGGSINGYLASIKGRKFGMLLSMGLIAIGSFIGFISTSYIELFLAEFIIGFGIEGEVATIPAYVSEMTETNSRGKAVGISTLGGFLMSLVVGPIAVIAGDNWRLLFLPSLVISIFAFIFRINLPESTLWIQKSTKNSKKVIFKLNKTVLIFLLIWFTSYFAGYSLFASPVFSLISLKGFSNATLYYTYILYGDPIGVVVGSIINDRIERKISTFTANFLGGLLIMTMPLFGGVPFILVGFIAMFFQGFKFPTMYAYTAENFSTEIRSLSYGIADGIGHLGGVVGPIIFSALYSSNILLSFIVVGIVSAISGIMIITKGIKTKGKSLEELEQTVLLSKN</sequence>
<feature type="transmembrane region" description="Helical" evidence="5">
    <location>
        <begin position="93"/>
        <end position="115"/>
    </location>
</feature>
<dbReference type="AlphaFoldDB" id="A0A1W6JZA5"/>
<dbReference type="Pfam" id="PF00083">
    <property type="entry name" value="Sugar_tr"/>
    <property type="match status" value="1"/>
</dbReference>
<accession>A0A1W6JZA5</accession>
<evidence type="ECO:0000313" key="7">
    <source>
        <dbReference type="EMBL" id="ARM75606.1"/>
    </source>
</evidence>
<feature type="transmembrane region" description="Helical" evidence="5">
    <location>
        <begin position="347"/>
        <end position="366"/>
    </location>
</feature>
<keyword evidence="8" id="KW-1185">Reference proteome</keyword>
<feature type="transmembrane region" description="Helical" evidence="5">
    <location>
        <begin position="34"/>
        <end position="56"/>
    </location>
</feature>
<evidence type="ECO:0000313" key="8">
    <source>
        <dbReference type="Proteomes" id="UP000193404"/>
    </source>
</evidence>
<evidence type="ECO:0000256" key="5">
    <source>
        <dbReference type="SAM" id="Phobius"/>
    </source>
</evidence>
<dbReference type="InterPro" id="IPR020846">
    <property type="entry name" value="MFS_dom"/>
</dbReference>
<feature type="transmembrane region" description="Helical" evidence="5">
    <location>
        <begin position="195"/>
        <end position="216"/>
    </location>
</feature>
<feature type="transmembrane region" description="Helical" evidence="5">
    <location>
        <begin position="127"/>
        <end position="149"/>
    </location>
</feature>
<feature type="transmembrane region" description="Helical" evidence="5">
    <location>
        <begin position="7"/>
        <end position="28"/>
    </location>
</feature>
<feature type="transmembrane region" description="Helical" evidence="5">
    <location>
        <begin position="155"/>
        <end position="174"/>
    </location>
</feature>
<feature type="transmembrane region" description="Helical" evidence="5">
    <location>
        <begin position="236"/>
        <end position="255"/>
    </location>
</feature>
<dbReference type="Pfam" id="PF07690">
    <property type="entry name" value="MFS_1"/>
    <property type="match status" value="1"/>
</dbReference>
<feature type="transmembrane region" description="Helical" evidence="5">
    <location>
        <begin position="267"/>
        <end position="296"/>
    </location>
</feature>
<dbReference type="GO" id="GO:0005886">
    <property type="term" value="C:plasma membrane"/>
    <property type="evidence" value="ECO:0007669"/>
    <property type="project" value="TreeGrafter"/>
</dbReference>
<evidence type="ECO:0000259" key="6">
    <source>
        <dbReference type="PROSITE" id="PS50850"/>
    </source>
</evidence>
<dbReference type="PROSITE" id="PS50850">
    <property type="entry name" value="MFS"/>
    <property type="match status" value="1"/>
</dbReference>
<evidence type="ECO:0000256" key="4">
    <source>
        <dbReference type="ARBA" id="ARBA00023136"/>
    </source>
</evidence>
<dbReference type="OrthoDB" id="43373at2157"/>
<dbReference type="GO" id="GO:0046943">
    <property type="term" value="F:carboxylic acid transmembrane transporter activity"/>
    <property type="evidence" value="ECO:0007669"/>
    <property type="project" value="TreeGrafter"/>
</dbReference>
<dbReference type="PANTHER" id="PTHR23508:SF10">
    <property type="entry name" value="CARBOXYLIC ACID TRANSPORTER PROTEIN HOMOLOG"/>
    <property type="match status" value="1"/>
</dbReference>
<dbReference type="GeneID" id="41590423"/>
<keyword evidence="4 5" id="KW-0472">Membrane</keyword>
<feature type="transmembrane region" description="Helical" evidence="5">
    <location>
        <begin position="68"/>
        <end position="87"/>
    </location>
</feature>
<evidence type="ECO:0000256" key="3">
    <source>
        <dbReference type="ARBA" id="ARBA00022989"/>
    </source>
</evidence>
<dbReference type="EMBL" id="CP020477">
    <property type="protein sequence ID" value="ARM75606.1"/>
    <property type="molecule type" value="Genomic_DNA"/>
</dbReference>
<dbReference type="InterPro" id="IPR036259">
    <property type="entry name" value="MFS_trans_sf"/>
</dbReference>
<reference evidence="7 8" key="1">
    <citation type="submission" date="2017-03" db="EMBL/GenBank/DDBJ databases">
        <title>Sulfur activation and transportation mechanism of thermophilic Archaea Acidianus manzaensis YN-25.</title>
        <authorList>
            <person name="Ma Y."/>
            <person name="Yang Y."/>
            <person name="Xia J."/>
        </authorList>
    </citation>
    <scope>NUCLEOTIDE SEQUENCE [LARGE SCALE GENOMIC DNA]</scope>
    <source>
        <strain evidence="7 8">YN-25</strain>
    </source>
</reference>
<dbReference type="SUPFAM" id="SSF103473">
    <property type="entry name" value="MFS general substrate transporter"/>
    <property type="match status" value="1"/>
</dbReference>
<dbReference type="InterPro" id="IPR011701">
    <property type="entry name" value="MFS"/>
</dbReference>
<dbReference type="RefSeq" id="WP_148691377.1">
    <property type="nucleotide sequence ID" value="NZ_CP020477.1"/>
</dbReference>
<evidence type="ECO:0000256" key="1">
    <source>
        <dbReference type="ARBA" id="ARBA00004141"/>
    </source>
</evidence>